<dbReference type="SUPFAM" id="SSF52540">
    <property type="entry name" value="P-loop containing nucleoside triphosphate hydrolases"/>
    <property type="match status" value="1"/>
</dbReference>
<reference evidence="5" key="1">
    <citation type="submission" date="2012-12" db="EMBL/GenBank/DDBJ databases">
        <authorList>
            <person name="Hellsten U."/>
            <person name="Grimwood J."/>
            <person name="Chapman J.A."/>
            <person name="Shapiro H."/>
            <person name="Aerts A."/>
            <person name="Otillar R.P."/>
            <person name="Terry A.Y."/>
            <person name="Boore J.L."/>
            <person name="Simakov O."/>
            <person name="Marletaz F."/>
            <person name="Cho S.-J."/>
            <person name="Edsinger-Gonzales E."/>
            <person name="Havlak P."/>
            <person name="Kuo D.-H."/>
            <person name="Larsson T."/>
            <person name="Lv J."/>
            <person name="Arendt D."/>
            <person name="Savage R."/>
            <person name="Osoegawa K."/>
            <person name="de Jong P."/>
            <person name="Lindberg D.R."/>
            <person name="Seaver E.C."/>
            <person name="Weisblat D.A."/>
            <person name="Putnam N.H."/>
            <person name="Grigoriev I.V."/>
            <person name="Rokhsar D.S."/>
        </authorList>
    </citation>
    <scope>NUCLEOTIDE SEQUENCE</scope>
    <source>
        <strain evidence="5">I ESC-2004</strain>
    </source>
</reference>
<evidence type="ECO:0000313" key="4">
    <source>
        <dbReference type="EnsemblMetazoa" id="CapteP199172"/>
    </source>
</evidence>
<organism evidence="3">
    <name type="scientific">Capitella teleta</name>
    <name type="common">Polychaete worm</name>
    <dbReference type="NCBI Taxonomy" id="283909"/>
    <lineage>
        <taxon>Eukaryota</taxon>
        <taxon>Metazoa</taxon>
        <taxon>Spiralia</taxon>
        <taxon>Lophotrochozoa</taxon>
        <taxon>Annelida</taxon>
        <taxon>Polychaeta</taxon>
        <taxon>Sedentaria</taxon>
        <taxon>Scolecida</taxon>
        <taxon>Capitellidae</taxon>
        <taxon>Capitella</taxon>
    </lineage>
</organism>
<evidence type="ECO:0000313" key="5">
    <source>
        <dbReference type="Proteomes" id="UP000014760"/>
    </source>
</evidence>
<protein>
    <recommendedName>
        <fullName evidence="2">NACHT domain-containing protein</fullName>
    </recommendedName>
</protein>
<sequence length="603" mass="68163">MGCGSSRSGAIVSHDPKYVEVTEAWDRAWETVSAKNGTWKDLSKSLVIKRTGWKTVRIFVSSTFKDFHCERELLVKKVFPDLRVWCENRRLYLVECDLRWGVPTDFTTEATLRACLGEIDRCFQDNVMPFFINMTSERVGWIPMEEEVPEAISSEYSWVRGLSVTEMEILHGAYRTDNPNALFMLRDPSFLKSVPDDQSKAFIDNQPIAQPKLDVLKQRIRSRFPSKRIVNYPVEFLGVNSNTGLPEVHVGEVFSKKVVEFFKERIGAQYPLDKVTSDPYAAQYEAHESFMKSRCDNVIGRRDIIDEIMEYICSEANSVPFLLVGNAGSGKSSIIAKIAEITATRATLKKIPGGGKTGWKVFYHFVGAVPGSTELLKLLMRLVKEIGTVSELPGNLESASQTTTGLLAKTDAPHWIIIVDALNQLDEDTAALINSWIPRNLSRNIRIVLSMIEDTPQHTNFRSRDPPAKEVKVNPLSEQDRREIVDSLLGRYNKRLDNSQMNSLMNKEWSTNPLWLAIACEELRVFGQFRQVSDKINKLEDGLLELEMQVLTRFEEESGGELLVATVSLLEISSRGLLEIELLAILGDEENLMPAEEESAEKS</sequence>
<dbReference type="OrthoDB" id="2325716at2759"/>
<gene>
    <name evidence="3" type="ORF">CAPTEDRAFT_199172</name>
</gene>
<dbReference type="EMBL" id="KB292985">
    <property type="protein sequence ID" value="ELU16709.1"/>
    <property type="molecule type" value="Genomic_DNA"/>
</dbReference>
<dbReference type="InterPro" id="IPR007111">
    <property type="entry name" value="NACHT_NTPase"/>
</dbReference>
<evidence type="ECO:0000259" key="2">
    <source>
        <dbReference type="Pfam" id="PF05729"/>
    </source>
</evidence>
<dbReference type="Pfam" id="PF05729">
    <property type="entry name" value="NACHT"/>
    <property type="match status" value="1"/>
</dbReference>
<evidence type="ECO:0000313" key="3">
    <source>
        <dbReference type="EMBL" id="ELU16709.1"/>
    </source>
</evidence>
<dbReference type="GO" id="GO:0080008">
    <property type="term" value="C:Cul4-RING E3 ubiquitin ligase complex"/>
    <property type="evidence" value="ECO:0007669"/>
    <property type="project" value="TreeGrafter"/>
</dbReference>
<dbReference type="Gene3D" id="3.40.50.300">
    <property type="entry name" value="P-loop containing nucleotide triphosphate hydrolases"/>
    <property type="match status" value="1"/>
</dbReference>
<dbReference type="Proteomes" id="UP000014760">
    <property type="component" value="Unassembled WGS sequence"/>
</dbReference>
<dbReference type="AlphaFoldDB" id="R7VDM2"/>
<dbReference type="OMA" id="CLMESDG"/>
<accession>R7VDM2</accession>
<name>R7VDM2_CAPTE</name>
<dbReference type="InterPro" id="IPR051191">
    <property type="entry name" value="DCAF12"/>
</dbReference>
<dbReference type="HOGENOM" id="CLU_024712_0_0_1"/>
<dbReference type="PANTHER" id="PTHR19860">
    <property type="entry name" value="DDB1- AND CUL4-ASSOCIATED FACTOR 12-RELATED"/>
    <property type="match status" value="1"/>
</dbReference>
<dbReference type="EnsemblMetazoa" id="CapteT199172">
    <property type="protein sequence ID" value="CapteP199172"/>
    <property type="gene ID" value="CapteG199172"/>
</dbReference>
<feature type="domain" description="NACHT" evidence="2">
    <location>
        <begin position="322"/>
        <end position="486"/>
    </location>
</feature>
<dbReference type="STRING" id="283909.R7VDM2"/>
<dbReference type="EMBL" id="AMQN01004236">
    <property type="status" value="NOT_ANNOTATED_CDS"/>
    <property type="molecule type" value="Genomic_DNA"/>
</dbReference>
<keyword evidence="5" id="KW-1185">Reference proteome</keyword>
<proteinExistence type="predicted"/>
<evidence type="ECO:0000256" key="1">
    <source>
        <dbReference type="ARBA" id="ARBA00022737"/>
    </source>
</evidence>
<keyword evidence="1" id="KW-0677">Repeat</keyword>
<dbReference type="PANTHER" id="PTHR19860:SF14">
    <property type="entry name" value="DUF4062 DOMAIN-CONTAINING PROTEIN"/>
    <property type="match status" value="1"/>
</dbReference>
<reference evidence="3 5" key="2">
    <citation type="journal article" date="2013" name="Nature">
        <title>Insights into bilaterian evolution from three spiralian genomes.</title>
        <authorList>
            <person name="Simakov O."/>
            <person name="Marletaz F."/>
            <person name="Cho S.J."/>
            <person name="Edsinger-Gonzales E."/>
            <person name="Havlak P."/>
            <person name="Hellsten U."/>
            <person name="Kuo D.H."/>
            <person name="Larsson T."/>
            <person name="Lv J."/>
            <person name="Arendt D."/>
            <person name="Savage R."/>
            <person name="Osoegawa K."/>
            <person name="de Jong P."/>
            <person name="Grimwood J."/>
            <person name="Chapman J.A."/>
            <person name="Shapiro H."/>
            <person name="Aerts A."/>
            <person name="Otillar R.P."/>
            <person name="Terry A.Y."/>
            <person name="Boore J.L."/>
            <person name="Grigoriev I.V."/>
            <person name="Lindberg D.R."/>
            <person name="Seaver E.C."/>
            <person name="Weisblat D.A."/>
            <person name="Putnam N.H."/>
            <person name="Rokhsar D.S."/>
        </authorList>
    </citation>
    <scope>NUCLEOTIDE SEQUENCE</scope>
    <source>
        <strain evidence="3 5">I ESC-2004</strain>
    </source>
</reference>
<dbReference type="InterPro" id="IPR027417">
    <property type="entry name" value="P-loop_NTPase"/>
</dbReference>
<reference evidence="4" key="3">
    <citation type="submission" date="2015-06" db="UniProtKB">
        <authorList>
            <consortium name="EnsemblMetazoa"/>
        </authorList>
    </citation>
    <scope>IDENTIFICATION</scope>
</reference>